<name>A0ABS9GWT4_9BACL</name>
<evidence type="ECO:0000256" key="2">
    <source>
        <dbReference type="ARBA" id="ARBA00022741"/>
    </source>
</evidence>
<keyword evidence="3" id="KW-0067">ATP-binding</keyword>
<dbReference type="InterPro" id="IPR003959">
    <property type="entry name" value="ATPase_AAA_core"/>
</dbReference>
<evidence type="ECO:0000256" key="1">
    <source>
        <dbReference type="ARBA" id="ARBA00010378"/>
    </source>
</evidence>
<dbReference type="Gene3D" id="1.10.8.60">
    <property type="match status" value="2"/>
</dbReference>
<accession>A0ABS9GWT4</accession>
<dbReference type="PANTHER" id="PTHR43392">
    <property type="entry name" value="AAA-TYPE ATPASE FAMILY PROTEIN / ANKYRIN REPEAT FAMILY PROTEIN"/>
    <property type="match status" value="1"/>
</dbReference>
<feature type="domain" description="AAA+ ATPase" evidence="4">
    <location>
        <begin position="555"/>
        <end position="693"/>
    </location>
</feature>
<dbReference type="PRINTS" id="PR00819">
    <property type="entry name" value="CBXCFQXSUPER"/>
</dbReference>
<dbReference type="InterPro" id="IPR027417">
    <property type="entry name" value="P-loop_NTPase"/>
</dbReference>
<comment type="similarity">
    <text evidence="1">Belongs to the CbxX/CfxQ family.</text>
</comment>
<feature type="domain" description="AAA+ ATPase" evidence="4">
    <location>
        <begin position="280"/>
        <end position="402"/>
    </location>
</feature>
<evidence type="ECO:0000256" key="3">
    <source>
        <dbReference type="ARBA" id="ARBA00022840"/>
    </source>
</evidence>
<dbReference type="Pfam" id="PF00004">
    <property type="entry name" value="AAA"/>
    <property type="match status" value="2"/>
</dbReference>
<keyword evidence="2" id="KW-0547">Nucleotide-binding</keyword>
<dbReference type="InterPro" id="IPR000641">
    <property type="entry name" value="CbxX/CfxQ"/>
</dbReference>
<protein>
    <submittedName>
        <fullName evidence="5">AAA family ATPase</fullName>
    </submittedName>
</protein>
<dbReference type="RefSeq" id="WP_236332680.1">
    <property type="nucleotide sequence ID" value="NZ_JAKIJS010000001.1"/>
</dbReference>
<organism evidence="5 6">
    <name type="scientific">Pseudalkalibacillus berkeleyi</name>
    <dbReference type="NCBI Taxonomy" id="1069813"/>
    <lineage>
        <taxon>Bacteria</taxon>
        <taxon>Bacillati</taxon>
        <taxon>Bacillota</taxon>
        <taxon>Bacilli</taxon>
        <taxon>Bacillales</taxon>
        <taxon>Fictibacillaceae</taxon>
        <taxon>Pseudalkalibacillus</taxon>
    </lineage>
</organism>
<reference evidence="5 6" key="1">
    <citation type="submission" date="2022-01" db="EMBL/GenBank/DDBJ databases">
        <title>Alkalihalobacillus sp. EGI L200015, a novel bacterium isolated from a salt lake sediment.</title>
        <authorList>
            <person name="Gao L."/>
            <person name="Fang B.-Z."/>
            <person name="Li W.-J."/>
        </authorList>
    </citation>
    <scope>NUCLEOTIDE SEQUENCE [LARGE SCALE GENOMIC DNA]</scope>
    <source>
        <strain evidence="5 6">KCTC 12718</strain>
    </source>
</reference>
<comment type="caution">
    <text evidence="5">The sequence shown here is derived from an EMBL/GenBank/DDBJ whole genome shotgun (WGS) entry which is preliminary data.</text>
</comment>
<keyword evidence="6" id="KW-1185">Reference proteome</keyword>
<dbReference type="SUPFAM" id="SSF52540">
    <property type="entry name" value="P-loop containing nucleoside triphosphate hydrolases"/>
    <property type="match status" value="2"/>
</dbReference>
<proteinExistence type="inferred from homology"/>
<dbReference type="EMBL" id="JAKIJS010000001">
    <property type="protein sequence ID" value="MCF6137248.1"/>
    <property type="molecule type" value="Genomic_DNA"/>
</dbReference>
<evidence type="ECO:0000259" key="4">
    <source>
        <dbReference type="SMART" id="SM00382"/>
    </source>
</evidence>
<dbReference type="SMART" id="SM00382">
    <property type="entry name" value="AAA"/>
    <property type="match status" value="2"/>
</dbReference>
<dbReference type="PANTHER" id="PTHR43392:SF2">
    <property type="entry name" value="AAA-TYPE ATPASE FAMILY PROTEIN _ ANKYRIN REPEAT FAMILY PROTEIN"/>
    <property type="match status" value="1"/>
</dbReference>
<gene>
    <name evidence="5" type="ORF">L2716_05845</name>
</gene>
<dbReference type="Pfam" id="PF17866">
    <property type="entry name" value="AAA_lid_6"/>
    <property type="match status" value="2"/>
</dbReference>
<dbReference type="Gene3D" id="3.40.50.300">
    <property type="entry name" value="P-loop containing nucleotide triphosphate hydrolases"/>
    <property type="match status" value="2"/>
</dbReference>
<dbReference type="InterPro" id="IPR003593">
    <property type="entry name" value="AAA+_ATPase"/>
</dbReference>
<dbReference type="InterPro" id="IPR050773">
    <property type="entry name" value="CbxX/CfxQ_RuBisCO_ESX"/>
</dbReference>
<dbReference type="InterPro" id="IPR041627">
    <property type="entry name" value="AAA_lid_6"/>
</dbReference>
<sequence>MNQERNRVQEKENIIRRIHTKDHYPPNAEIELLKELQYVENQFEEDLLEQRAYKCLIGQLHALIAKVRLRRSKHVDSSMRQRLDHALSMSGNDQIVNEVVYESSLIELYNWITNIELPVIRETDNVPAKRKAAEDIIDTTGQLGEIPIEQLVSRMIESAQIINETEYIQQAKQYEETFERVLNVFNQLRSVSDQYRMSLSGSFHPSALQSEMKELIREFRIMQENIQNEVNNEEQTSSALLQLNDLIGMSDVKNRVQKLYQFLQYQKKRQEKGFRMEDELSLNMVLTGDPGTGKTTIARLLANLFYDLGLLEKSEVTEVDRSQLVGSYVGQTEENTMSAVQKAVGGVLFIDEAYTLKRDGASGNDYGQTAIDTLVSAMTNSEYAGKFAVILAGYPEEMRQFLQMNPGLQSRFPESNHIYLPQYSNEELLNIAEKVAFENDYTYTPDALKRMEQKIDHARIDDSFGNARTIKNLVMDVIFQKGSTLSNQDVSKEDYTIIHSNDVVINEPTNYDTDPDDQLNDLVGLDKIKAEMKSLSSFIEIQQMRREEGLPSVPIQLHSVFVGNPGTGKTTVASIYANLLKKKGFLKRGHLVVAGRSDLVAGYTGQTALKTRKKVREALGGVLFIDEAYSLYPGKGSDFGKEAINTLVEEMTKHNENLVVILAGYPNEIQQLINSNPGLSSRFKKYFQFEDYSVDQIVEIMSRHTAHYGYEWDEESRDYLTQQLTSIELDGNGRFAVDLINTTIQLQAHRIMSKQSSPSEQDLVVLKKEDFENAMIEMK</sequence>
<dbReference type="CDD" id="cd00009">
    <property type="entry name" value="AAA"/>
    <property type="match status" value="1"/>
</dbReference>
<evidence type="ECO:0000313" key="5">
    <source>
        <dbReference type="EMBL" id="MCF6137248.1"/>
    </source>
</evidence>
<dbReference type="Proteomes" id="UP001649381">
    <property type="component" value="Unassembled WGS sequence"/>
</dbReference>
<evidence type="ECO:0000313" key="6">
    <source>
        <dbReference type="Proteomes" id="UP001649381"/>
    </source>
</evidence>